<keyword evidence="2" id="KW-1185">Reference proteome</keyword>
<accession>A0AAD6TZW1</accession>
<comment type="caution">
    <text evidence="1">The sequence shown here is derived from an EMBL/GenBank/DDBJ whole genome shotgun (WGS) entry which is preliminary data.</text>
</comment>
<name>A0AAD6TZW1_9AGAR</name>
<protein>
    <submittedName>
        <fullName evidence="1">Uncharacterized protein</fullName>
    </submittedName>
</protein>
<dbReference type="EMBL" id="JARJCN010000042">
    <property type="protein sequence ID" value="KAJ7083169.1"/>
    <property type="molecule type" value="Genomic_DNA"/>
</dbReference>
<sequence>MPRVETLTSSHRWSPLGRRASEVSRGRRGLAAPTDKYLDFDTQITTMIWLADNTDPVQTVLYPREDLRVRLSDHKLELAGIGLEIAAQEFLPARFYRETGAGRWWTCGWNTPLKVCAPGDTILLVASGVSDLKDFEVHEPHLRIVDNFCHADTHLNPPGLTLESLRRRRREYPSDSLLDFNTPITTMIWIEDDIRPLQVILYPREDLRVRLCDHTTVLAALGFQSGEDGLVERFHRQQGSGSWWSCNWQTPLKVSGVGDTLLLCLPGVERLQDFETHEPHM</sequence>
<evidence type="ECO:0000313" key="1">
    <source>
        <dbReference type="EMBL" id="KAJ7083169.1"/>
    </source>
</evidence>
<dbReference type="Proteomes" id="UP001222325">
    <property type="component" value="Unassembled WGS sequence"/>
</dbReference>
<organism evidence="1 2">
    <name type="scientific">Mycena belliarum</name>
    <dbReference type="NCBI Taxonomy" id="1033014"/>
    <lineage>
        <taxon>Eukaryota</taxon>
        <taxon>Fungi</taxon>
        <taxon>Dikarya</taxon>
        <taxon>Basidiomycota</taxon>
        <taxon>Agaricomycotina</taxon>
        <taxon>Agaricomycetes</taxon>
        <taxon>Agaricomycetidae</taxon>
        <taxon>Agaricales</taxon>
        <taxon>Marasmiineae</taxon>
        <taxon>Mycenaceae</taxon>
        <taxon>Mycena</taxon>
    </lineage>
</organism>
<reference evidence="1" key="1">
    <citation type="submission" date="2023-03" db="EMBL/GenBank/DDBJ databases">
        <title>Massive genome expansion in bonnet fungi (Mycena s.s.) driven by repeated elements and novel gene families across ecological guilds.</title>
        <authorList>
            <consortium name="Lawrence Berkeley National Laboratory"/>
            <person name="Harder C.B."/>
            <person name="Miyauchi S."/>
            <person name="Viragh M."/>
            <person name="Kuo A."/>
            <person name="Thoen E."/>
            <person name="Andreopoulos B."/>
            <person name="Lu D."/>
            <person name="Skrede I."/>
            <person name="Drula E."/>
            <person name="Henrissat B."/>
            <person name="Morin E."/>
            <person name="Kohler A."/>
            <person name="Barry K."/>
            <person name="LaButti K."/>
            <person name="Morin E."/>
            <person name="Salamov A."/>
            <person name="Lipzen A."/>
            <person name="Mereny Z."/>
            <person name="Hegedus B."/>
            <person name="Baldrian P."/>
            <person name="Stursova M."/>
            <person name="Weitz H."/>
            <person name="Taylor A."/>
            <person name="Grigoriev I.V."/>
            <person name="Nagy L.G."/>
            <person name="Martin F."/>
            <person name="Kauserud H."/>
        </authorList>
    </citation>
    <scope>NUCLEOTIDE SEQUENCE</scope>
    <source>
        <strain evidence="1">CBHHK173m</strain>
    </source>
</reference>
<gene>
    <name evidence="1" type="ORF">B0H15DRAFT_429902</name>
</gene>
<proteinExistence type="predicted"/>
<evidence type="ECO:0000313" key="2">
    <source>
        <dbReference type="Proteomes" id="UP001222325"/>
    </source>
</evidence>
<dbReference type="AlphaFoldDB" id="A0AAD6TZW1"/>